<protein>
    <submittedName>
        <fullName evidence="1">Uncharacterized protein</fullName>
    </submittedName>
</protein>
<dbReference type="InParanoid" id="F4WXS3"/>
<dbReference type="Proteomes" id="UP000007755">
    <property type="component" value="Unassembled WGS sequence"/>
</dbReference>
<name>F4WXS3_ACREC</name>
<evidence type="ECO:0000313" key="2">
    <source>
        <dbReference type="Proteomes" id="UP000007755"/>
    </source>
</evidence>
<gene>
    <name evidence="1" type="ORF">G5I_10763</name>
</gene>
<evidence type="ECO:0000313" key="1">
    <source>
        <dbReference type="EMBL" id="EGI61001.1"/>
    </source>
</evidence>
<sequence>MENRVRIGRPTTVQITHGRKHKTATETLRSDFFLCTGWACPPSGRRQREPPMEKGGQSDVRFVGRRLKLAEGVHREKDDAESSIRFLVVL</sequence>
<accession>F4WXS3</accession>
<proteinExistence type="predicted"/>
<dbReference type="EMBL" id="GL888427">
    <property type="protein sequence ID" value="EGI61001.1"/>
    <property type="molecule type" value="Genomic_DNA"/>
</dbReference>
<organism evidence="2">
    <name type="scientific">Acromyrmex echinatior</name>
    <name type="common">Panamanian leafcutter ant</name>
    <name type="synonym">Acromyrmex octospinosus echinatior</name>
    <dbReference type="NCBI Taxonomy" id="103372"/>
    <lineage>
        <taxon>Eukaryota</taxon>
        <taxon>Metazoa</taxon>
        <taxon>Ecdysozoa</taxon>
        <taxon>Arthropoda</taxon>
        <taxon>Hexapoda</taxon>
        <taxon>Insecta</taxon>
        <taxon>Pterygota</taxon>
        <taxon>Neoptera</taxon>
        <taxon>Endopterygota</taxon>
        <taxon>Hymenoptera</taxon>
        <taxon>Apocrita</taxon>
        <taxon>Aculeata</taxon>
        <taxon>Formicoidea</taxon>
        <taxon>Formicidae</taxon>
        <taxon>Myrmicinae</taxon>
        <taxon>Acromyrmex</taxon>
    </lineage>
</organism>
<reference evidence="1" key="1">
    <citation type="submission" date="2011-02" db="EMBL/GenBank/DDBJ databases">
        <title>The genome of the leaf-cutting ant Acromyrmex echinatior suggests key adaptations to social evolution and fungus farming.</title>
        <authorList>
            <person name="Nygaard S."/>
            <person name="Zhang G."/>
        </authorList>
    </citation>
    <scope>NUCLEOTIDE SEQUENCE</scope>
</reference>
<keyword evidence="2" id="KW-1185">Reference proteome</keyword>
<dbReference type="AlphaFoldDB" id="F4WXS3"/>